<gene>
    <name evidence="1" type="ORF">J0M35_16175</name>
</gene>
<dbReference type="EMBL" id="JAFLCK010000027">
    <property type="protein sequence ID" value="MBN8661905.1"/>
    <property type="molecule type" value="Genomic_DNA"/>
</dbReference>
<name>A0A8J7PN56_9BACT</name>
<accession>A0A8J7PN56</accession>
<evidence type="ECO:0000313" key="2">
    <source>
        <dbReference type="Proteomes" id="UP000664277"/>
    </source>
</evidence>
<reference evidence="1" key="1">
    <citation type="submission" date="2021-02" db="EMBL/GenBank/DDBJ databases">
        <title>Genome-Resolved Metagenomics of a Microbial Community Performing Photosynthetic Biological Nutrient Removal.</title>
        <authorList>
            <person name="Mcdaniel E.A."/>
        </authorList>
    </citation>
    <scope>NUCLEOTIDE SEQUENCE</scope>
    <source>
        <strain evidence="1">UWPOB_OBS1</strain>
    </source>
</reference>
<sequence>MRWYLAEYGTAEEQKNKREKLRLIEAFWAQFERDHKTLREAYYQRASDFMLRWLEKNLQAIDENLLWEIGKDIISEEDRLILAITPEENHHLRPMTNSIIELAPQIPGWRFTQHKTPAALNVKNSNHSMAKQNWDDLEAAIIVKETNAFDLVFRSQFIKSRDKYSDLQEVFLAADTFLGQEYIDIWIDIISTVPKDEGLLAKVFALAKKEEERHEFFHLDEVRTRLSGMIADLIDNLPDYPVLDIESEDYSVMKLSAEHHGRISSSTKAPNVIMAKLSRNLFHSSNFSKHGEVFAYIKTSLSPFDSESVEWVYAVEEAIDANLRKEKVGASLGTGFGPGMGFIDLALLDVHASLKIIRQELNRAEASKYTWMLFYDTYMRDEWWGLGEDTPPPPRQSESGY</sequence>
<protein>
    <submittedName>
        <fullName evidence="1">Uncharacterized protein</fullName>
    </submittedName>
</protein>
<organism evidence="1 2">
    <name type="scientific">Candidatus Obscuribacter phosphatis</name>
    <dbReference type="NCBI Taxonomy" id="1906157"/>
    <lineage>
        <taxon>Bacteria</taxon>
        <taxon>Bacillati</taxon>
        <taxon>Candidatus Melainabacteria</taxon>
        <taxon>Candidatus Obscuribacterales</taxon>
        <taxon>Candidatus Obscuribacteraceae</taxon>
        <taxon>Candidatus Obscuribacter</taxon>
    </lineage>
</organism>
<dbReference type="AlphaFoldDB" id="A0A8J7PN56"/>
<dbReference type="Proteomes" id="UP000664277">
    <property type="component" value="Unassembled WGS sequence"/>
</dbReference>
<comment type="caution">
    <text evidence="1">The sequence shown here is derived from an EMBL/GenBank/DDBJ whole genome shotgun (WGS) entry which is preliminary data.</text>
</comment>
<evidence type="ECO:0000313" key="1">
    <source>
        <dbReference type="EMBL" id="MBN8661905.1"/>
    </source>
</evidence>
<proteinExistence type="predicted"/>